<evidence type="ECO:0000313" key="16">
    <source>
        <dbReference type="EMBL" id="EPQ29064.1"/>
    </source>
</evidence>
<evidence type="ECO:0000256" key="6">
    <source>
        <dbReference type="ARBA" id="ARBA00022695"/>
    </source>
</evidence>
<evidence type="ECO:0000256" key="1">
    <source>
        <dbReference type="ARBA" id="ARBA00008001"/>
    </source>
</evidence>
<evidence type="ECO:0000256" key="8">
    <source>
        <dbReference type="ARBA" id="ARBA00022842"/>
    </source>
</evidence>
<feature type="compositionally biased region" description="Low complexity" evidence="14">
    <location>
        <begin position="314"/>
        <end position="330"/>
    </location>
</feature>
<feature type="region of interest" description="Disordered" evidence="14">
    <location>
        <begin position="101"/>
        <end position="124"/>
    </location>
</feature>
<feature type="domain" description="Reverse transcriptase" evidence="15">
    <location>
        <begin position="737"/>
        <end position="1091"/>
    </location>
</feature>
<evidence type="ECO:0000313" key="17">
    <source>
        <dbReference type="Proteomes" id="UP000053664"/>
    </source>
</evidence>
<comment type="catalytic activity">
    <reaction evidence="12 13">
        <text>DNA(n) + a 2'-deoxyribonucleoside 5'-triphosphate = DNA(n+1) + diphosphate</text>
        <dbReference type="Rhea" id="RHEA:22508"/>
        <dbReference type="Rhea" id="RHEA-COMP:17339"/>
        <dbReference type="Rhea" id="RHEA-COMP:17340"/>
        <dbReference type="ChEBI" id="CHEBI:33019"/>
        <dbReference type="ChEBI" id="CHEBI:61560"/>
        <dbReference type="ChEBI" id="CHEBI:173112"/>
        <dbReference type="EC" id="2.7.7.49"/>
    </reaction>
</comment>
<dbReference type="GO" id="GO:0042162">
    <property type="term" value="F:telomeric DNA binding"/>
    <property type="evidence" value="ECO:0007669"/>
    <property type="project" value="TreeGrafter"/>
</dbReference>
<evidence type="ECO:0000256" key="10">
    <source>
        <dbReference type="ARBA" id="ARBA00022918"/>
    </source>
</evidence>
<evidence type="ECO:0000256" key="2">
    <source>
        <dbReference type="ARBA" id="ARBA00012493"/>
    </source>
</evidence>
<comment type="subcellular location">
    <subcellularLocation>
        <location evidence="13">Nucleus</location>
    </subcellularLocation>
    <subcellularLocation>
        <location evidence="13">Chromosome</location>
        <location evidence="13">Telomere</location>
    </subcellularLocation>
</comment>
<dbReference type="GeneID" id="19317463"/>
<keyword evidence="10 13" id="KW-0695">RNA-directed DNA polymerase</keyword>
<feature type="region of interest" description="Disordered" evidence="14">
    <location>
        <begin position="259"/>
        <end position="344"/>
    </location>
</feature>
<dbReference type="Proteomes" id="UP000053664">
    <property type="component" value="Unassembled WGS sequence"/>
</dbReference>
<evidence type="ECO:0000256" key="13">
    <source>
        <dbReference type="RuleBase" id="RU365061"/>
    </source>
</evidence>
<dbReference type="GO" id="GO:0003720">
    <property type="term" value="F:telomerase activity"/>
    <property type="evidence" value="ECO:0007669"/>
    <property type="project" value="InterPro"/>
</dbReference>
<dbReference type="EC" id="2.7.7.49" evidence="2 13"/>
<evidence type="ECO:0000256" key="14">
    <source>
        <dbReference type="SAM" id="MobiDB-lite"/>
    </source>
</evidence>
<dbReference type="CDD" id="cd01648">
    <property type="entry name" value="TERT"/>
    <property type="match status" value="1"/>
</dbReference>
<dbReference type="InterPro" id="IPR043502">
    <property type="entry name" value="DNA/RNA_pol_sf"/>
</dbReference>
<dbReference type="SUPFAM" id="SSF56672">
    <property type="entry name" value="DNA/RNA polymerases"/>
    <property type="match status" value="1"/>
</dbReference>
<dbReference type="KEGG" id="pfp:PFL1_03353"/>
<dbReference type="PANTHER" id="PTHR12066:SF0">
    <property type="entry name" value="TELOMERASE REVERSE TRANSCRIPTASE"/>
    <property type="match status" value="1"/>
</dbReference>
<proteinExistence type="inferred from homology"/>
<dbReference type="Gene3D" id="1.10.132.70">
    <property type="match status" value="1"/>
</dbReference>
<keyword evidence="8 13" id="KW-0460">Magnesium</keyword>
<dbReference type="EMBL" id="KE361632">
    <property type="protein sequence ID" value="EPQ29064.1"/>
    <property type="molecule type" value="Genomic_DNA"/>
</dbReference>
<accession>A0A061H9F2</accession>
<comment type="similarity">
    <text evidence="1 13">Belongs to the reverse transcriptase family. Telomerase subfamily.</text>
</comment>
<dbReference type="Pfam" id="PF00078">
    <property type="entry name" value="RVT_1"/>
    <property type="match status" value="1"/>
</dbReference>
<dbReference type="PRINTS" id="PR01365">
    <property type="entry name" value="TELOMERASERT"/>
</dbReference>
<dbReference type="PANTHER" id="PTHR12066">
    <property type="entry name" value="TELOMERASE REVERSE TRANSCRIPTASE"/>
    <property type="match status" value="1"/>
</dbReference>
<keyword evidence="4 13" id="KW-0158">Chromosome</keyword>
<keyword evidence="7 13" id="KW-0479">Metal-binding</keyword>
<keyword evidence="9 13" id="KW-0779">Telomere</keyword>
<evidence type="ECO:0000256" key="5">
    <source>
        <dbReference type="ARBA" id="ARBA00022679"/>
    </source>
</evidence>
<keyword evidence="11 13" id="KW-0539">Nucleus</keyword>
<organism evidence="16 17">
    <name type="scientific">Pseudozyma flocculosa PF-1</name>
    <dbReference type="NCBI Taxonomy" id="1277687"/>
    <lineage>
        <taxon>Eukaryota</taxon>
        <taxon>Fungi</taxon>
        <taxon>Dikarya</taxon>
        <taxon>Basidiomycota</taxon>
        <taxon>Ustilaginomycotina</taxon>
        <taxon>Ustilaginomycetes</taxon>
        <taxon>Ustilaginales</taxon>
        <taxon>Ustilaginaceae</taxon>
        <taxon>Pseudozyma</taxon>
    </lineage>
</organism>
<evidence type="ECO:0000256" key="4">
    <source>
        <dbReference type="ARBA" id="ARBA00022454"/>
    </source>
</evidence>
<feature type="region of interest" description="Disordered" evidence="14">
    <location>
        <begin position="516"/>
        <end position="574"/>
    </location>
</feature>
<reference evidence="16 17" key="1">
    <citation type="journal article" date="2013" name="Plant Cell">
        <title>The transition from a phytopathogenic smut ancestor to an anamorphic biocontrol agent deciphered by comparative whole-genome analysis.</title>
        <authorList>
            <person name="Lefebvre F."/>
            <person name="Joly D.L."/>
            <person name="Labbe C."/>
            <person name="Teichmann B."/>
            <person name="Linning R."/>
            <person name="Belzile F."/>
            <person name="Bakkeren G."/>
            <person name="Belanger R.R."/>
        </authorList>
    </citation>
    <scope>NUCLEOTIDE SEQUENCE [LARGE SCALE GENOMIC DNA]</scope>
    <source>
        <strain evidence="16 17">PF-1</strain>
    </source>
</reference>
<comment type="function">
    <text evidence="13">Telomerase is a ribonucleoprotein enzyme essential for the replication of chromosome termini in most eukaryotes. It elongates telomeres. It is a reverse transcriptase that adds simple sequence repeats to chromosome ends by copying a template sequence within the RNA component of the enzyme.</text>
</comment>
<evidence type="ECO:0000256" key="12">
    <source>
        <dbReference type="ARBA" id="ARBA00048173"/>
    </source>
</evidence>
<dbReference type="SMART" id="SM00975">
    <property type="entry name" value="Telomerase_RBD"/>
    <property type="match status" value="1"/>
</dbReference>
<dbReference type="RefSeq" id="XP_007879061.1">
    <property type="nucleotide sequence ID" value="XM_007880870.1"/>
</dbReference>
<dbReference type="GO" id="GO:0000781">
    <property type="term" value="C:chromosome, telomeric region"/>
    <property type="evidence" value="ECO:0007669"/>
    <property type="project" value="UniProtKB-SubCell"/>
</dbReference>
<evidence type="ECO:0000259" key="15">
    <source>
        <dbReference type="PROSITE" id="PS50878"/>
    </source>
</evidence>
<feature type="compositionally biased region" description="Polar residues" evidence="14">
    <location>
        <begin position="108"/>
        <end position="118"/>
    </location>
</feature>
<dbReference type="InterPro" id="IPR003545">
    <property type="entry name" value="Telomerase_RT"/>
</dbReference>
<evidence type="ECO:0000256" key="11">
    <source>
        <dbReference type="ARBA" id="ARBA00023242"/>
    </source>
</evidence>
<gene>
    <name evidence="16" type="ORF">PFL1_03353</name>
</gene>
<feature type="compositionally biased region" description="Polar residues" evidence="14">
    <location>
        <begin position="332"/>
        <end position="344"/>
    </location>
</feature>
<dbReference type="GO" id="GO:0000333">
    <property type="term" value="C:telomerase catalytic core complex"/>
    <property type="evidence" value="ECO:0007669"/>
    <property type="project" value="TreeGrafter"/>
</dbReference>
<dbReference type="InterPro" id="IPR000477">
    <property type="entry name" value="RT_dom"/>
</dbReference>
<dbReference type="eggNOG" id="KOG1005">
    <property type="taxonomic scope" value="Eukaryota"/>
</dbReference>
<dbReference type="GO" id="GO:0007004">
    <property type="term" value="P:telomere maintenance via telomerase"/>
    <property type="evidence" value="ECO:0007669"/>
    <property type="project" value="TreeGrafter"/>
</dbReference>
<dbReference type="InterPro" id="IPR021891">
    <property type="entry name" value="Telomerase_RBD"/>
</dbReference>
<keyword evidence="6 13" id="KW-0548">Nucleotidyltransferase</keyword>
<protein>
    <recommendedName>
        <fullName evidence="3 13">Telomerase reverse transcriptase</fullName>
        <ecNumber evidence="2 13">2.7.7.49</ecNumber>
    </recommendedName>
    <alternativeName>
        <fullName evidence="13">Telomerase catalytic subunit</fullName>
    </alternativeName>
</protein>
<dbReference type="GO" id="GO:0070034">
    <property type="term" value="F:telomerase RNA binding"/>
    <property type="evidence" value="ECO:0007669"/>
    <property type="project" value="TreeGrafter"/>
</dbReference>
<dbReference type="Gene3D" id="3.30.70.2630">
    <property type="match status" value="1"/>
</dbReference>
<dbReference type="Pfam" id="PF12009">
    <property type="entry name" value="Telomerase_RBD"/>
    <property type="match status" value="1"/>
</dbReference>
<sequence>MTPGNNHNRPRASRCGQTTLQRTQRAAILQGAEVSAGSPTAVGRGIVSRFYPLVLTLSQFTSRAFGIDLFDSTGSQHDGHQPTRSKLSRFLVAIPDQEQAVSLRPDATTATGQGTSSPPERREPALQVVHRAQLSIVRALARDAPPTSRKTNVLTLGYSKPDERSDTFHALAAGQMGLANHFPNTLVTTIITAPEWSYLLDRIGDDHFHRLLSTTAVYAPLLDHEADGSCYVQMCGQPLSEMQELVPPLPVAPQQHTMLAPSLPLKSASRKRKRKGGRVDAIEAGGEQPAVGPSIRPPTKAADVSRPRSLARIASMPSAAPAAPVPSHHASNQDGSKRSQVVRSHSQIAFVRSRIFYARPIRGRKAKVELGLPFVHVFNRSANPSELSKLLRSSQSLRAPSCYPGDPKPDQTFAAKRARHVLKYIFPRQFGLDNVFTTPKDSRVTSQPLNDYTTRETELRSRGPAKTPNRLRQALPLVALMIRRHDKLDYKKLLDRCCPSRLPRRRLTVAEKERIANDLTEQPIPESLPRAASTPNRSGPDRDGVGALLDGLGKRKRPHTTDSGAALSPKATARQEQKPRFAAYAVPATGQVVHFVTTVVRRLVPLDLFGSQHNQGLVLKSISQFVRARRFETSTLHQAMQGLRVTDVDWTLPPGKAARWQRPTASESAKRRELLSEFVYWLFDSLLIPLLRTTFYATETAAYRNRVLYFRQDDWHAISRPLLDKLKTTVFEPLSRSEALAVMSSRKLGYSHIRLLPKETGVRPIVNLRRRSTRRETGTGADLLKRKRESEKLGQSINFILQSAFHILTYEKKRCTATDSLGASVFGPNEIYVQLKRFRQELEKTPGQRLAKGAKRRLYFVKCDVKCAFDSIDQDRLVEIIQDILSEKDGYLIHRFAKVMPSSSSSSAAGASTKRAFVKLAQPDSSQRLFIDLAAELAAALHHVVFVDSVVYRHEERSRILNLLRQHVMGNLVKISGDFYRQKVGIPQGSSLSTMLCSFFYAHLERTKLGFVRERGSLLMRYTDDFLFVTTSKRKAKTFYSVMHDGHEEYGCFIAKEKTLVNFDLRQKDEGGKPLVERCTGRGFPWCGVLLDTSTLAVEPDLERYRNIDMRDTLTVEASRRPGLALIEKLFQSIKSRCHILYTDTALNSQAGVYRSLYSAFVIAALKYEAYLAELKTLGISFAPRFLIHAIQQVVRLTNTAVARRAAAAKKLHKHARCIVAADWIGWLGHHAFLRVLTTRHFRDPTRRQRLNDTEAQVVHHLLAATSRPSLAQTARLKLANQAWSKAVRELGWA</sequence>
<dbReference type="OrthoDB" id="289721at2759"/>
<dbReference type="Pfam" id="PF21399">
    <property type="entry name" value="TERT_C"/>
    <property type="match status" value="1"/>
</dbReference>
<dbReference type="GO" id="GO:0046872">
    <property type="term" value="F:metal ion binding"/>
    <property type="evidence" value="ECO:0007669"/>
    <property type="project" value="UniProtKB-KW"/>
</dbReference>
<evidence type="ECO:0000256" key="9">
    <source>
        <dbReference type="ARBA" id="ARBA00022895"/>
    </source>
</evidence>
<keyword evidence="5 13" id="KW-0808">Transferase</keyword>
<dbReference type="InterPro" id="IPR049139">
    <property type="entry name" value="TERT_C"/>
</dbReference>
<name>A0A061H9F2_9BASI</name>
<dbReference type="PROSITE" id="PS50878">
    <property type="entry name" value="RT_POL"/>
    <property type="match status" value="1"/>
</dbReference>
<evidence type="ECO:0000256" key="7">
    <source>
        <dbReference type="ARBA" id="ARBA00022723"/>
    </source>
</evidence>
<dbReference type="Gene3D" id="1.10.357.90">
    <property type="match status" value="1"/>
</dbReference>
<evidence type="ECO:0000256" key="3">
    <source>
        <dbReference type="ARBA" id="ARBA00016182"/>
    </source>
</evidence>
<dbReference type="HOGENOM" id="CLU_001996_0_0_1"/>